<proteinExistence type="predicted"/>
<organism evidence="1 2">
    <name type="scientific">Megaselia scalaris</name>
    <name type="common">Humpbacked fly</name>
    <name type="synonym">Phora scalaris</name>
    <dbReference type="NCBI Taxonomy" id="36166"/>
    <lineage>
        <taxon>Eukaryota</taxon>
        <taxon>Metazoa</taxon>
        <taxon>Ecdysozoa</taxon>
        <taxon>Arthropoda</taxon>
        <taxon>Hexapoda</taxon>
        <taxon>Insecta</taxon>
        <taxon>Pterygota</taxon>
        <taxon>Neoptera</taxon>
        <taxon>Endopterygota</taxon>
        <taxon>Diptera</taxon>
        <taxon>Brachycera</taxon>
        <taxon>Muscomorpha</taxon>
        <taxon>Platypezoidea</taxon>
        <taxon>Phoridae</taxon>
        <taxon>Megaseliini</taxon>
        <taxon>Megaselia</taxon>
    </lineage>
</organism>
<reference evidence="2" key="1">
    <citation type="submission" date="2013-02" db="EMBL/GenBank/DDBJ databases">
        <authorList>
            <person name="Hughes D."/>
        </authorList>
    </citation>
    <scope>NUCLEOTIDE SEQUENCE</scope>
    <source>
        <strain>Durham</strain>
        <strain evidence="2">NC isolate 2 -- Noor lab</strain>
    </source>
</reference>
<dbReference type="AlphaFoldDB" id="T1H134"/>
<reference evidence="1" key="2">
    <citation type="submission" date="2015-06" db="UniProtKB">
        <authorList>
            <consortium name="EnsemblMetazoa"/>
        </authorList>
    </citation>
    <scope>IDENTIFICATION</scope>
</reference>
<dbReference type="Proteomes" id="UP000015102">
    <property type="component" value="Unassembled WGS sequence"/>
</dbReference>
<keyword evidence="2" id="KW-1185">Reference proteome</keyword>
<accession>T1H134</accession>
<evidence type="ECO:0000313" key="1">
    <source>
        <dbReference type="EnsemblMetazoa" id="MESCA009886-PA"/>
    </source>
</evidence>
<name>T1H134_MEGSC</name>
<sequence length="68" mass="7268">MFANLNLKLQAQNTVGLLAFSMEIIYLLSSDRVSIGSIALFSISVQEKSQSQLSFGINFSKIGGGVQG</sequence>
<dbReference type="EnsemblMetazoa" id="MESCA009886-RA">
    <property type="protein sequence ID" value="MESCA009886-PA"/>
    <property type="gene ID" value="MESCA009886"/>
</dbReference>
<protein>
    <submittedName>
        <fullName evidence="1">Uncharacterized protein</fullName>
    </submittedName>
</protein>
<dbReference type="EMBL" id="CAQQ02385253">
    <property type="status" value="NOT_ANNOTATED_CDS"/>
    <property type="molecule type" value="Genomic_DNA"/>
</dbReference>
<evidence type="ECO:0000313" key="2">
    <source>
        <dbReference type="Proteomes" id="UP000015102"/>
    </source>
</evidence>
<dbReference type="HOGENOM" id="CLU_2796861_0_0_1"/>
<dbReference type="EMBL" id="CAQQ02385254">
    <property type="status" value="NOT_ANNOTATED_CDS"/>
    <property type="molecule type" value="Genomic_DNA"/>
</dbReference>